<evidence type="ECO:0000313" key="4">
    <source>
        <dbReference type="EMBL" id="PPK53928.1"/>
    </source>
</evidence>
<evidence type="ECO:0000313" key="6">
    <source>
        <dbReference type="Proteomes" id="UP000239648"/>
    </source>
</evidence>
<evidence type="ECO:0000256" key="2">
    <source>
        <dbReference type="SAM" id="Phobius"/>
    </source>
</evidence>
<keyword evidence="2" id="KW-1133">Transmembrane helix</keyword>
<sequence length="374" mass="40503">MSLLNDALKAAEQRQNRPQVSRAYTGQAQGQPPQRSKAPLLAVLLAVVLAGVGVGWWVMGQPLAEPPRQAAAEAPVPTVRPEPVVEVPKEKPKAAAPQPEPEPIQPVAQLTKPAPEPEAKTPEPVGVKQETQEAVAPEPEPESPRLNSDQPAEQVADTKSISVTSDAETKLQDRAHNPVKQPRETPQAIDRRASRDLEQLLARGRTTEAEQRLTELTARQPAPQSREVFARQMLVQQMPARALGWLPQSLASDHANLRLLRARAQLELGSLKQAVATLRSQVPAVDAFPDYRVTLATLLQQAGEPEAAAAHWSELIEYQNNQPSWWFGLAMALDAAGQANSAARAYVQAAAMPGLSERLASYAKQRIQALQAGS</sequence>
<dbReference type="Proteomes" id="UP000239446">
    <property type="component" value="Unassembled WGS sequence"/>
</dbReference>
<feature type="compositionally biased region" description="Basic and acidic residues" evidence="1">
    <location>
        <begin position="167"/>
        <end position="176"/>
    </location>
</feature>
<keyword evidence="2" id="KW-0472">Membrane</keyword>
<dbReference type="SUPFAM" id="SSF48452">
    <property type="entry name" value="TPR-like"/>
    <property type="match status" value="1"/>
</dbReference>
<reference evidence="3 6" key="1">
    <citation type="submission" date="2018-02" db="EMBL/GenBank/DDBJ databases">
        <title>Deep subsurface shale carbon reservoir microbial communities from Ohio and West Virginia, USA.</title>
        <authorList>
            <person name="Wrighton K."/>
        </authorList>
    </citation>
    <scope>NUCLEOTIDE SEQUENCE [LARGE SCALE GENOMIC DNA]</scope>
    <source>
        <strain evidence="3 6">UTICA-S1B6</strain>
    </source>
</reference>
<evidence type="ECO:0000313" key="3">
    <source>
        <dbReference type="EMBL" id="PPK51818.1"/>
    </source>
</evidence>
<accession>A0A2S6G493</accession>
<dbReference type="RefSeq" id="WP_104416857.1">
    <property type="nucleotide sequence ID" value="NZ_PTIT01000009.1"/>
</dbReference>
<comment type="caution">
    <text evidence="4">The sequence shown here is derived from an EMBL/GenBank/DDBJ whole genome shotgun (WGS) entry which is preliminary data.</text>
</comment>
<dbReference type="Proteomes" id="UP000239648">
    <property type="component" value="Unassembled WGS sequence"/>
</dbReference>
<keyword evidence="6" id="KW-1185">Reference proteome</keyword>
<dbReference type="OrthoDB" id="5406098at2"/>
<dbReference type="Gene3D" id="1.25.40.10">
    <property type="entry name" value="Tetratricopeptide repeat domain"/>
    <property type="match status" value="1"/>
</dbReference>
<feature type="compositionally biased region" description="Polar residues" evidence="1">
    <location>
        <begin position="16"/>
        <end position="34"/>
    </location>
</feature>
<proteinExistence type="predicted"/>
<evidence type="ECO:0000313" key="5">
    <source>
        <dbReference type="Proteomes" id="UP000239446"/>
    </source>
</evidence>
<feature type="compositionally biased region" description="Polar residues" evidence="1">
    <location>
        <begin position="145"/>
        <end position="166"/>
    </location>
</feature>
<dbReference type="AlphaFoldDB" id="A0A2S6G493"/>
<feature type="transmembrane region" description="Helical" evidence="2">
    <location>
        <begin position="40"/>
        <end position="59"/>
    </location>
</feature>
<dbReference type="InterPro" id="IPR011990">
    <property type="entry name" value="TPR-like_helical_dom_sf"/>
</dbReference>
<feature type="region of interest" description="Disordered" evidence="1">
    <location>
        <begin position="72"/>
        <end position="193"/>
    </location>
</feature>
<organism evidence="4 5">
    <name type="scientific">Marinobacter persicus</name>
    <dbReference type="NCBI Taxonomy" id="930118"/>
    <lineage>
        <taxon>Bacteria</taxon>
        <taxon>Pseudomonadati</taxon>
        <taxon>Pseudomonadota</taxon>
        <taxon>Gammaproteobacteria</taxon>
        <taxon>Pseudomonadales</taxon>
        <taxon>Marinobacteraceae</taxon>
        <taxon>Marinobacter</taxon>
    </lineage>
</organism>
<name>A0A2S6G493_9GAMM</name>
<gene>
    <name evidence="4" type="ORF">B0H24_102259</name>
    <name evidence="3" type="ORF">BY455_10969</name>
</gene>
<protein>
    <submittedName>
        <fullName evidence="4">MSHA biogenesis protein MshN</fullName>
    </submittedName>
</protein>
<keyword evidence="2" id="KW-0812">Transmembrane</keyword>
<evidence type="ECO:0000256" key="1">
    <source>
        <dbReference type="SAM" id="MobiDB-lite"/>
    </source>
</evidence>
<dbReference type="EMBL" id="PTIT01000009">
    <property type="protein sequence ID" value="PPK51818.1"/>
    <property type="molecule type" value="Genomic_DNA"/>
</dbReference>
<reference evidence="4 5" key="2">
    <citation type="submission" date="2018-02" db="EMBL/GenBank/DDBJ databases">
        <title>Subsurface microbial communities from deep shales in Ohio and West Virginia, USA.</title>
        <authorList>
            <person name="Wrighton K."/>
        </authorList>
    </citation>
    <scope>NUCLEOTIDE SEQUENCE [LARGE SCALE GENOMIC DNA]</scope>
    <source>
        <strain evidence="4 5">UTICA-S1B9</strain>
    </source>
</reference>
<dbReference type="EMBL" id="PTIU01000022">
    <property type="protein sequence ID" value="PPK53928.1"/>
    <property type="molecule type" value="Genomic_DNA"/>
</dbReference>
<feature type="compositionally biased region" description="Low complexity" evidence="1">
    <location>
        <begin position="72"/>
        <end position="86"/>
    </location>
</feature>
<feature type="region of interest" description="Disordered" evidence="1">
    <location>
        <begin position="1"/>
        <end position="34"/>
    </location>
</feature>